<proteinExistence type="inferred from homology"/>
<feature type="domain" description="UspA" evidence="2">
    <location>
        <begin position="13"/>
        <end position="151"/>
    </location>
</feature>
<reference evidence="3 4" key="2">
    <citation type="journal article" date="2016" name="Genome Announc.">
        <title>Draft Genome Sequence of a Versatile Hydrocarbon-Degrading Bacterium, Rhodococcus pyridinivorans Strain KG-16, Collected from Oil Fields in India.</title>
        <authorList>
            <person name="Aggarwal R.K."/>
            <person name="Dawar C."/>
            <person name="Phanindranath R."/>
            <person name="Mutnuri L."/>
            <person name="Dayal A.M."/>
        </authorList>
    </citation>
    <scope>NUCLEOTIDE SEQUENCE [LARGE SCALE GENOMIC DNA]</scope>
    <source>
        <strain evidence="3 4">KG-16</strain>
    </source>
</reference>
<organism evidence="3 4">
    <name type="scientific">Rhodococcus pyridinivorans KG-16</name>
    <dbReference type="NCBI Taxonomy" id="1441730"/>
    <lineage>
        <taxon>Bacteria</taxon>
        <taxon>Bacillati</taxon>
        <taxon>Actinomycetota</taxon>
        <taxon>Actinomycetes</taxon>
        <taxon>Mycobacteriales</taxon>
        <taxon>Nocardiaceae</taxon>
        <taxon>Rhodococcus</taxon>
    </lineage>
</organism>
<name>A0A0V9UKV0_9NOCA</name>
<gene>
    <name evidence="3" type="ORF">Z045_12145</name>
</gene>
<evidence type="ECO:0000313" key="4">
    <source>
        <dbReference type="Proteomes" id="UP000053060"/>
    </source>
</evidence>
<feature type="domain" description="UspA" evidence="2">
    <location>
        <begin position="161"/>
        <end position="298"/>
    </location>
</feature>
<dbReference type="InterPro" id="IPR006016">
    <property type="entry name" value="UspA"/>
</dbReference>
<comment type="similarity">
    <text evidence="1">Belongs to the universal stress protein A family.</text>
</comment>
<accession>A0A0V9UKV0</accession>
<evidence type="ECO:0000313" key="3">
    <source>
        <dbReference type="EMBL" id="KSZ58622.1"/>
    </source>
</evidence>
<dbReference type="InterPro" id="IPR014729">
    <property type="entry name" value="Rossmann-like_a/b/a_fold"/>
</dbReference>
<dbReference type="RefSeq" id="WP_060652076.1">
    <property type="nucleotide sequence ID" value="NZ_AZXY01000005.1"/>
</dbReference>
<dbReference type="Pfam" id="PF00582">
    <property type="entry name" value="Usp"/>
    <property type="match status" value="2"/>
</dbReference>
<dbReference type="Gene3D" id="3.40.50.620">
    <property type="entry name" value="HUPs"/>
    <property type="match status" value="2"/>
</dbReference>
<protein>
    <submittedName>
        <fullName evidence="3">Universal stress protein</fullName>
    </submittedName>
</protein>
<dbReference type="PANTHER" id="PTHR46268:SF6">
    <property type="entry name" value="UNIVERSAL STRESS PROTEIN UP12"/>
    <property type="match status" value="1"/>
</dbReference>
<dbReference type="AlphaFoldDB" id="A0A0V9UKV0"/>
<evidence type="ECO:0000256" key="1">
    <source>
        <dbReference type="ARBA" id="ARBA00008791"/>
    </source>
</evidence>
<dbReference type="EMBL" id="AZXY01000005">
    <property type="protein sequence ID" value="KSZ58622.1"/>
    <property type="molecule type" value="Genomic_DNA"/>
</dbReference>
<sequence length="302" mass="32344">MKPLGEAPRDHNHVTVGVDGSPASERAVRWAAATAAGRKIPLHLVHAVDFAPSGWTKLPFFRPSQVFEWSEVEAQALLKEAAETAETVAPDLEITAELALTGSAKWLVELSRTSRMIVLGATGSTKLGEAFLGSTPVSVAGHAECPVVVVRGPEGSVPDERPVVVGVDGSPASRKAVELAFEEASWRGVDLVAVHVWSDLKVGEIDESPLDFDPRAFEEYEHSLLSECLAGYGERYPDVTVHRKVYVDGPRAHLRSWSGKAQLVVVGTRGRGGFKGMVLGSTGNALMREAHCPVMVVRPATT</sequence>
<dbReference type="PRINTS" id="PR01438">
    <property type="entry name" value="UNVRSLSTRESS"/>
</dbReference>
<evidence type="ECO:0000259" key="2">
    <source>
        <dbReference type="Pfam" id="PF00582"/>
    </source>
</evidence>
<reference evidence="4" key="1">
    <citation type="submission" date="2015-01" db="EMBL/GenBank/DDBJ databases">
        <title>Draft genome sequence of Rhodococcus pyridinivorans strain KG-16, a hydrocarbon-degrading bacterium.</title>
        <authorList>
            <person name="Aggarwal R.K."/>
            <person name="Dawar C."/>
        </authorList>
    </citation>
    <scope>NUCLEOTIDE SEQUENCE [LARGE SCALE GENOMIC DNA]</scope>
    <source>
        <strain evidence="4">KG-16</strain>
    </source>
</reference>
<dbReference type="PATRIC" id="fig|1441730.3.peg.2527"/>
<dbReference type="SUPFAM" id="SSF52402">
    <property type="entry name" value="Adenine nucleotide alpha hydrolases-like"/>
    <property type="match status" value="2"/>
</dbReference>
<dbReference type="InterPro" id="IPR006015">
    <property type="entry name" value="Universal_stress_UspA"/>
</dbReference>
<dbReference type="PANTHER" id="PTHR46268">
    <property type="entry name" value="STRESS RESPONSE PROTEIN NHAX"/>
    <property type="match status" value="1"/>
</dbReference>
<dbReference type="Proteomes" id="UP000053060">
    <property type="component" value="Unassembled WGS sequence"/>
</dbReference>
<comment type="caution">
    <text evidence="3">The sequence shown here is derived from an EMBL/GenBank/DDBJ whole genome shotgun (WGS) entry which is preliminary data.</text>
</comment>